<comment type="subcellular location">
    <subcellularLocation>
        <location evidence="1">Membrane</location>
        <topology evidence="1">Multi-pass membrane protein</topology>
    </subcellularLocation>
</comment>
<feature type="compositionally biased region" description="Basic and acidic residues" evidence="5">
    <location>
        <begin position="253"/>
        <end position="263"/>
    </location>
</feature>
<feature type="compositionally biased region" description="Polar residues" evidence="5">
    <location>
        <begin position="267"/>
        <end position="283"/>
    </location>
</feature>
<evidence type="ECO:0000256" key="5">
    <source>
        <dbReference type="SAM" id="MobiDB-lite"/>
    </source>
</evidence>
<evidence type="ECO:0000256" key="2">
    <source>
        <dbReference type="ARBA" id="ARBA00022692"/>
    </source>
</evidence>
<keyword evidence="4 6" id="KW-0472">Membrane</keyword>
<proteinExistence type="predicted"/>
<reference evidence="8" key="1">
    <citation type="submission" date="2025-08" db="UniProtKB">
        <authorList>
            <consortium name="RefSeq"/>
        </authorList>
    </citation>
    <scope>IDENTIFICATION</scope>
</reference>
<dbReference type="Gene3D" id="1.10.1450.10">
    <property type="entry name" value="Tetraspanin"/>
    <property type="match status" value="1"/>
</dbReference>
<feature type="transmembrane region" description="Helical" evidence="6">
    <location>
        <begin position="20"/>
        <end position="47"/>
    </location>
</feature>
<feature type="transmembrane region" description="Helical" evidence="6">
    <location>
        <begin position="59"/>
        <end position="81"/>
    </location>
</feature>
<keyword evidence="3 6" id="KW-1133">Transmembrane helix</keyword>
<dbReference type="CDD" id="cd03127">
    <property type="entry name" value="tetraspanin_LEL"/>
    <property type="match status" value="1"/>
</dbReference>
<keyword evidence="2 6" id="KW-0812">Transmembrane</keyword>
<dbReference type="AlphaFoldDB" id="A0AAJ7BWC2"/>
<organism evidence="7 8">
    <name type="scientific">Cephus cinctus</name>
    <name type="common">Wheat stem sawfly</name>
    <dbReference type="NCBI Taxonomy" id="211228"/>
    <lineage>
        <taxon>Eukaryota</taxon>
        <taxon>Metazoa</taxon>
        <taxon>Ecdysozoa</taxon>
        <taxon>Arthropoda</taxon>
        <taxon>Hexapoda</taxon>
        <taxon>Insecta</taxon>
        <taxon>Pterygota</taxon>
        <taxon>Neoptera</taxon>
        <taxon>Endopterygota</taxon>
        <taxon>Hymenoptera</taxon>
        <taxon>Cephoidea</taxon>
        <taxon>Cephidae</taxon>
        <taxon>Cephus</taxon>
    </lineage>
</organism>
<dbReference type="Proteomes" id="UP000694920">
    <property type="component" value="Unplaced"/>
</dbReference>
<dbReference type="RefSeq" id="XP_015595865.1">
    <property type="nucleotide sequence ID" value="XM_015740379.2"/>
</dbReference>
<dbReference type="InterPro" id="IPR008952">
    <property type="entry name" value="Tetraspanin_EC2_sf"/>
</dbReference>
<dbReference type="GeneID" id="107268034"/>
<dbReference type="SUPFAM" id="SSF48652">
    <property type="entry name" value="Tetraspanin"/>
    <property type="match status" value="1"/>
</dbReference>
<evidence type="ECO:0000313" key="8">
    <source>
        <dbReference type="RefSeq" id="XP_015595865.1"/>
    </source>
</evidence>
<evidence type="ECO:0000256" key="6">
    <source>
        <dbReference type="SAM" id="Phobius"/>
    </source>
</evidence>
<evidence type="ECO:0000256" key="3">
    <source>
        <dbReference type="ARBA" id="ARBA00022989"/>
    </source>
</evidence>
<evidence type="ECO:0000256" key="4">
    <source>
        <dbReference type="ARBA" id="ARBA00023136"/>
    </source>
</evidence>
<dbReference type="GO" id="GO:0016020">
    <property type="term" value="C:membrane"/>
    <property type="evidence" value="ECO:0007669"/>
    <property type="project" value="UniProtKB-SubCell"/>
</dbReference>
<keyword evidence="7" id="KW-1185">Reference proteome</keyword>
<accession>A0AAJ7BWC2</accession>
<feature type="transmembrane region" description="Helical" evidence="6">
    <location>
        <begin position="93"/>
        <end position="121"/>
    </location>
</feature>
<name>A0AAJ7BWC2_CEPCN</name>
<protein>
    <submittedName>
        <fullName evidence="8">Tetraspanin-9 isoform X1</fullName>
    </submittedName>
</protein>
<sequence length="328" mass="37054">MTSTKKTSNKVKIYLKIIHIVLDALLILIAVLAFLTTIRVKILFFVHEEYLDYYLDKPVIVLCFGFVSLVLIGWLGVISVSQNYLNGIITFSVLLFGEFLLVITLAGVGATTINFAAAATYKALEEHMSNYTYNAASVNLLQSDLSCCGINGSDDWITLLGSIPGSCCNSNSTCEATHVNFPGCYTTLTSLMNNFIWLLFTVLIVLGIIKITIMALSYILIRKLQNSDKDATTDLTNNRTEIPRVQNPLARIHKPEEEPKENAKNNSIARNDQSPRNTYVRHSTQRPIMLNYRSRHENYLNAPAQLRFDRRYILQHSKALEHPRKIYV</sequence>
<evidence type="ECO:0000256" key="1">
    <source>
        <dbReference type="ARBA" id="ARBA00004141"/>
    </source>
</evidence>
<dbReference type="KEGG" id="ccin:107268034"/>
<dbReference type="InterPro" id="IPR018499">
    <property type="entry name" value="Tetraspanin/Peripherin"/>
</dbReference>
<gene>
    <name evidence="8" type="primary">LOC107268034</name>
</gene>
<feature type="transmembrane region" description="Helical" evidence="6">
    <location>
        <begin position="195"/>
        <end position="221"/>
    </location>
</feature>
<dbReference type="Pfam" id="PF00335">
    <property type="entry name" value="Tetraspanin"/>
    <property type="match status" value="1"/>
</dbReference>
<evidence type="ECO:0000313" key="7">
    <source>
        <dbReference type="Proteomes" id="UP000694920"/>
    </source>
</evidence>
<feature type="region of interest" description="Disordered" evidence="5">
    <location>
        <begin position="250"/>
        <end position="283"/>
    </location>
</feature>